<feature type="domain" description="Methyltransferase type 11" evidence="3">
    <location>
        <begin position="124"/>
        <end position="226"/>
    </location>
</feature>
<evidence type="ECO:0000313" key="5">
    <source>
        <dbReference type="WBParaSite" id="Hba_06496"/>
    </source>
</evidence>
<evidence type="ECO:0000256" key="2">
    <source>
        <dbReference type="ARBA" id="ARBA00038188"/>
    </source>
</evidence>
<protein>
    <submittedName>
        <fullName evidence="5">Methyltransf_11 domain-containing protein</fullName>
    </submittedName>
</protein>
<evidence type="ECO:0000313" key="4">
    <source>
        <dbReference type="Proteomes" id="UP000095283"/>
    </source>
</evidence>
<dbReference type="GO" id="GO:0016126">
    <property type="term" value="P:sterol biosynthetic process"/>
    <property type="evidence" value="ECO:0007669"/>
    <property type="project" value="TreeGrafter"/>
</dbReference>
<dbReference type="SUPFAM" id="SSF53335">
    <property type="entry name" value="S-adenosyl-L-methionine-dependent methyltransferases"/>
    <property type="match status" value="1"/>
</dbReference>
<dbReference type="InterPro" id="IPR029063">
    <property type="entry name" value="SAM-dependent_MTases_sf"/>
</dbReference>
<dbReference type="Gene3D" id="3.40.50.150">
    <property type="entry name" value="Vaccinia Virus protein VP39"/>
    <property type="match status" value="1"/>
</dbReference>
<accession>A0A1I7WMX3</accession>
<evidence type="ECO:0000256" key="1">
    <source>
        <dbReference type="ARBA" id="ARBA00022679"/>
    </source>
</evidence>
<dbReference type="AlphaFoldDB" id="A0A1I7WMX3"/>
<keyword evidence="4" id="KW-1185">Reference proteome</keyword>
<dbReference type="CDD" id="cd02440">
    <property type="entry name" value="AdoMet_MTases"/>
    <property type="match status" value="1"/>
</dbReference>
<dbReference type="Proteomes" id="UP000095283">
    <property type="component" value="Unplaced"/>
</dbReference>
<dbReference type="GO" id="GO:0003838">
    <property type="term" value="F:sterol 24-C-methyltransferase activity"/>
    <property type="evidence" value="ECO:0007669"/>
    <property type="project" value="TreeGrafter"/>
</dbReference>
<evidence type="ECO:0000259" key="3">
    <source>
        <dbReference type="Pfam" id="PF08241"/>
    </source>
</evidence>
<dbReference type="Pfam" id="PF08241">
    <property type="entry name" value="Methyltransf_11"/>
    <property type="match status" value="1"/>
</dbReference>
<keyword evidence="1" id="KW-0808">Transferase</keyword>
<dbReference type="PANTHER" id="PTHR44068:SF1">
    <property type="entry name" value="HYPOTHETICAL LOC100005854"/>
    <property type="match status" value="1"/>
</dbReference>
<organism evidence="4 5">
    <name type="scientific">Heterorhabditis bacteriophora</name>
    <name type="common">Entomopathogenic nematode worm</name>
    <dbReference type="NCBI Taxonomy" id="37862"/>
    <lineage>
        <taxon>Eukaryota</taxon>
        <taxon>Metazoa</taxon>
        <taxon>Ecdysozoa</taxon>
        <taxon>Nematoda</taxon>
        <taxon>Chromadorea</taxon>
        <taxon>Rhabditida</taxon>
        <taxon>Rhabditina</taxon>
        <taxon>Rhabditomorpha</taxon>
        <taxon>Strongyloidea</taxon>
        <taxon>Heterorhabditidae</taxon>
        <taxon>Heterorhabditis</taxon>
    </lineage>
</organism>
<sequence length="330" mass="38985">MGRFSNVLQKLWFYSYNIFDILYKLWFYCFDRIILYPMVRCLTPTIDMQFMNLGYWPNETTTNLDKKMIEVVNKYSTLSDSNRSLLKERLNISNIDSNRPHYYLYEKPLSMHPQYSSLNNLSILEVGCGHGNGIKWIRRSHPEISSIKGLDICAKPNQYIVQGDAHDLPFSNNLFDISQFYSNLLKYDSNNNYYLVLNVESSHLYSDCSIFFKECSRVLKQGGYLCWIDLRYNIQMSDVYRQAEKAELRREYCYDVTDNVIQGIQRTSARYDEILKKLPLLMRILSSSFRSTYCAPGTKSYGRLLKREKSYYAVLWKNMKMCQTTKKNNA</sequence>
<name>A0A1I7WMX3_HETBA</name>
<dbReference type="InterPro" id="IPR050447">
    <property type="entry name" value="Erg6_SMT_methyltransf"/>
</dbReference>
<dbReference type="GO" id="GO:0005783">
    <property type="term" value="C:endoplasmic reticulum"/>
    <property type="evidence" value="ECO:0007669"/>
    <property type="project" value="TreeGrafter"/>
</dbReference>
<proteinExistence type="inferred from homology"/>
<dbReference type="WBParaSite" id="Hba_06496">
    <property type="protein sequence ID" value="Hba_06496"/>
    <property type="gene ID" value="Hba_06496"/>
</dbReference>
<dbReference type="PANTHER" id="PTHR44068">
    <property type="entry name" value="ZGC:194242"/>
    <property type="match status" value="1"/>
</dbReference>
<reference evidence="5" key="1">
    <citation type="submission" date="2016-11" db="UniProtKB">
        <authorList>
            <consortium name="WormBaseParasite"/>
        </authorList>
    </citation>
    <scope>IDENTIFICATION</scope>
</reference>
<dbReference type="InterPro" id="IPR013216">
    <property type="entry name" value="Methyltransf_11"/>
</dbReference>
<comment type="similarity">
    <text evidence="2">Belongs to the class I-like SAM-binding methyltransferase superfamily. Erg6/SMT family.</text>
</comment>